<protein>
    <recommendedName>
        <fullName evidence="7">BHLH domain-containing protein</fullName>
    </recommendedName>
</protein>
<keyword evidence="4" id="KW-0804">Transcription</keyword>
<comment type="subcellular location">
    <subcellularLocation>
        <location evidence="1">Nucleus</location>
    </subcellularLocation>
</comment>
<dbReference type="Proteomes" id="UP001415857">
    <property type="component" value="Unassembled WGS sequence"/>
</dbReference>
<dbReference type="GO" id="GO:0000981">
    <property type="term" value="F:DNA-binding transcription factor activity, RNA polymerase II-specific"/>
    <property type="evidence" value="ECO:0007669"/>
    <property type="project" value="TreeGrafter"/>
</dbReference>
<dbReference type="EMBL" id="JBBPBK010000011">
    <property type="protein sequence ID" value="KAK9275286.1"/>
    <property type="molecule type" value="Genomic_DNA"/>
</dbReference>
<evidence type="ECO:0000256" key="5">
    <source>
        <dbReference type="ARBA" id="ARBA00023242"/>
    </source>
</evidence>
<name>A0AAP0RCP5_LIQFO</name>
<keyword evidence="2" id="KW-0805">Transcription regulation</keyword>
<proteinExistence type="predicted"/>
<comment type="caution">
    <text evidence="8">The sequence shown here is derived from an EMBL/GenBank/DDBJ whole genome shotgun (WGS) entry which is preliminary data.</text>
</comment>
<evidence type="ECO:0000256" key="1">
    <source>
        <dbReference type="ARBA" id="ARBA00004123"/>
    </source>
</evidence>
<dbReference type="PANTHER" id="PTHR16223:SF171">
    <property type="entry name" value="BASIC HELIX-LOOP-HELIX (BHLH) DNA-BINDING SUPERFAMILY PROTEIN"/>
    <property type="match status" value="1"/>
</dbReference>
<dbReference type="InterPro" id="IPR036638">
    <property type="entry name" value="HLH_DNA-bd_sf"/>
</dbReference>
<evidence type="ECO:0000256" key="2">
    <source>
        <dbReference type="ARBA" id="ARBA00023015"/>
    </source>
</evidence>
<accession>A0AAP0RCP5</accession>
<sequence length="509" mass="55992">MAEECTDSSLATSSSAPNWWDHPSSLSSWNNTSPWHLQNPSSNSSCDEDVSISSTSFTNASNHSSLTVESSRQLVEPASSNDLIGEPPASHNHLWSQVLLSVGSNGELQNSQDVGENLLGGLSSKSLSTAGMFDPACDYLKKIDSSWELISNSTSFTNFDKQFNGLSDNLIESERLTRLSNLVSNWSIAPPDPEVDRQFERQPCNNISLSSSSDQYLPLDLCHMKQTFGDSACGMGTNRNSGLYSSYGHDLKVENEYREIEVPGSALFRRSFDSTNRNGYHQLGLNSSMVGDNSNNYYYGMHDAPCANERKLTDVLSFKGRLGKPLVDLHASKPSLKSSNLSDCKKQGLPSTSLARNNGRGQGVTSEGKKKRSEDTSDTVLKKPKHESSTGSPVKMQAPKVKLADRITALQQIVSPFGKTDTASVLLEAIGYIRFLQQQVQLLSNPYMKTNPSKDPWGGFERKDKGDVKLDLKSRGLCLVPISCTPQVYREVNTGSDYWTPTYRGCLYR</sequence>
<feature type="domain" description="BHLH" evidence="7">
    <location>
        <begin position="387"/>
        <end position="436"/>
    </location>
</feature>
<dbReference type="PANTHER" id="PTHR16223">
    <property type="entry name" value="TRANSCRIPTION FACTOR BHLH83-RELATED"/>
    <property type="match status" value="1"/>
</dbReference>
<dbReference type="InterPro" id="IPR045843">
    <property type="entry name" value="IND-like"/>
</dbReference>
<dbReference type="CDD" id="cd11393">
    <property type="entry name" value="bHLH_AtbHLH_like"/>
    <property type="match status" value="1"/>
</dbReference>
<keyword evidence="3" id="KW-0238">DNA-binding</keyword>
<dbReference type="InterPro" id="IPR045239">
    <property type="entry name" value="bHLH95_bHLH"/>
</dbReference>
<dbReference type="SUPFAM" id="SSF47459">
    <property type="entry name" value="HLH, helix-loop-helix DNA-binding domain"/>
    <property type="match status" value="1"/>
</dbReference>
<dbReference type="Gene3D" id="4.10.280.10">
    <property type="entry name" value="Helix-loop-helix DNA-binding domain"/>
    <property type="match status" value="1"/>
</dbReference>
<feature type="region of interest" description="Disordered" evidence="6">
    <location>
        <begin position="332"/>
        <end position="398"/>
    </location>
</feature>
<dbReference type="PROSITE" id="PS50888">
    <property type="entry name" value="BHLH"/>
    <property type="match status" value="1"/>
</dbReference>
<evidence type="ECO:0000256" key="6">
    <source>
        <dbReference type="SAM" id="MobiDB-lite"/>
    </source>
</evidence>
<keyword evidence="9" id="KW-1185">Reference proteome</keyword>
<reference evidence="8 9" key="1">
    <citation type="journal article" date="2024" name="Plant J.">
        <title>Genome sequences and population genomics reveal climatic adaptation and genomic divergence between two closely related sweetgum species.</title>
        <authorList>
            <person name="Xu W.Q."/>
            <person name="Ren C.Q."/>
            <person name="Zhang X.Y."/>
            <person name="Comes H.P."/>
            <person name="Liu X.H."/>
            <person name="Li Y.G."/>
            <person name="Kettle C.J."/>
            <person name="Jalonen R."/>
            <person name="Gaisberger H."/>
            <person name="Ma Y.Z."/>
            <person name="Qiu Y.X."/>
        </authorList>
    </citation>
    <scope>NUCLEOTIDE SEQUENCE [LARGE SCALE GENOMIC DNA]</scope>
    <source>
        <strain evidence="8">Hangzhou</strain>
    </source>
</reference>
<dbReference type="InterPro" id="IPR011598">
    <property type="entry name" value="bHLH_dom"/>
</dbReference>
<keyword evidence="5" id="KW-0539">Nucleus</keyword>
<gene>
    <name evidence="8" type="ORF">L1049_022548</name>
</gene>
<dbReference type="GO" id="GO:0046983">
    <property type="term" value="F:protein dimerization activity"/>
    <property type="evidence" value="ECO:0007669"/>
    <property type="project" value="InterPro"/>
</dbReference>
<dbReference type="GO" id="GO:0005634">
    <property type="term" value="C:nucleus"/>
    <property type="evidence" value="ECO:0007669"/>
    <property type="project" value="UniProtKB-SubCell"/>
</dbReference>
<dbReference type="AlphaFoldDB" id="A0AAP0RCP5"/>
<evidence type="ECO:0000256" key="3">
    <source>
        <dbReference type="ARBA" id="ARBA00023125"/>
    </source>
</evidence>
<organism evidence="8 9">
    <name type="scientific">Liquidambar formosana</name>
    <name type="common">Formosan gum</name>
    <dbReference type="NCBI Taxonomy" id="63359"/>
    <lineage>
        <taxon>Eukaryota</taxon>
        <taxon>Viridiplantae</taxon>
        <taxon>Streptophyta</taxon>
        <taxon>Embryophyta</taxon>
        <taxon>Tracheophyta</taxon>
        <taxon>Spermatophyta</taxon>
        <taxon>Magnoliopsida</taxon>
        <taxon>eudicotyledons</taxon>
        <taxon>Gunneridae</taxon>
        <taxon>Pentapetalae</taxon>
        <taxon>Saxifragales</taxon>
        <taxon>Altingiaceae</taxon>
        <taxon>Liquidambar</taxon>
    </lineage>
</organism>
<evidence type="ECO:0000256" key="4">
    <source>
        <dbReference type="ARBA" id="ARBA00023163"/>
    </source>
</evidence>
<dbReference type="GO" id="GO:0000978">
    <property type="term" value="F:RNA polymerase II cis-regulatory region sequence-specific DNA binding"/>
    <property type="evidence" value="ECO:0007669"/>
    <property type="project" value="TreeGrafter"/>
</dbReference>
<evidence type="ECO:0000313" key="9">
    <source>
        <dbReference type="Proteomes" id="UP001415857"/>
    </source>
</evidence>
<evidence type="ECO:0000313" key="8">
    <source>
        <dbReference type="EMBL" id="KAK9275286.1"/>
    </source>
</evidence>
<evidence type="ECO:0000259" key="7">
    <source>
        <dbReference type="PROSITE" id="PS50888"/>
    </source>
</evidence>